<feature type="region of interest" description="Disordered" evidence="1">
    <location>
        <begin position="290"/>
        <end position="315"/>
    </location>
</feature>
<sequence>MNAGGSKNLWSSYLYGESEVENENNGVEAKSTSRIILSLISSPPTLDAEARNLIWQGCPTSFFTWGRSSSLEASLLVATPPPIERETNIMTKDKLDLLRESLSFPLRVQIKIPKEDEIIASTRMGDVVFYEAIFHAGLPTIRKILYYHNIYPTQLIPKTWRSVICMILVGCTSRQGREIACSEDIPAMSRYGRRIFFSSRKTTGIFPLERPGMLEFQGFRSRGSSQVGKHCNKLLVLCIVEYERLQAILDSILGGNPFIIKEFFDSKFFFKCFKVATQFMAFGERNKEDNPPISRAASIAGNEGESHHSRDEPCRCNHSRDNSIEYLGTIRKRMRQILPPDLSLLRLLRGKSNQSSLIWTQVAQVQVQRLGQIHE</sequence>
<proteinExistence type="predicted"/>
<protein>
    <submittedName>
        <fullName evidence="2">Uncharacterized protein</fullName>
    </submittedName>
</protein>
<evidence type="ECO:0000256" key="1">
    <source>
        <dbReference type="SAM" id="MobiDB-lite"/>
    </source>
</evidence>
<comment type="caution">
    <text evidence="2">The sequence shown here is derived from an EMBL/GenBank/DDBJ whole genome shotgun (WGS) entry which is preliminary data.</text>
</comment>
<dbReference type="EMBL" id="BJWL01000027">
    <property type="protein sequence ID" value="GFZ18283.1"/>
    <property type="molecule type" value="Genomic_DNA"/>
</dbReference>
<evidence type="ECO:0000313" key="3">
    <source>
        <dbReference type="Proteomes" id="UP000585474"/>
    </source>
</evidence>
<name>A0A7J0H5A4_9ERIC</name>
<dbReference type="AlphaFoldDB" id="A0A7J0H5A4"/>
<accession>A0A7J0H5A4</accession>
<reference evidence="2 3" key="1">
    <citation type="submission" date="2019-07" db="EMBL/GenBank/DDBJ databases">
        <title>De Novo Assembly of kiwifruit Actinidia rufa.</title>
        <authorList>
            <person name="Sugita-Konishi S."/>
            <person name="Sato K."/>
            <person name="Mori E."/>
            <person name="Abe Y."/>
            <person name="Kisaki G."/>
            <person name="Hamano K."/>
            <person name="Suezawa K."/>
            <person name="Otani M."/>
            <person name="Fukuda T."/>
            <person name="Manabe T."/>
            <person name="Gomi K."/>
            <person name="Tabuchi M."/>
            <person name="Akimitsu K."/>
            <person name="Kataoka I."/>
        </authorList>
    </citation>
    <scope>NUCLEOTIDE SEQUENCE [LARGE SCALE GENOMIC DNA]</scope>
    <source>
        <strain evidence="3">cv. Fuchu</strain>
    </source>
</reference>
<evidence type="ECO:0000313" key="2">
    <source>
        <dbReference type="EMBL" id="GFZ18283.1"/>
    </source>
</evidence>
<feature type="compositionally biased region" description="Basic and acidic residues" evidence="1">
    <location>
        <begin position="304"/>
        <end position="315"/>
    </location>
</feature>
<organism evidence="2 3">
    <name type="scientific">Actinidia rufa</name>
    <dbReference type="NCBI Taxonomy" id="165716"/>
    <lineage>
        <taxon>Eukaryota</taxon>
        <taxon>Viridiplantae</taxon>
        <taxon>Streptophyta</taxon>
        <taxon>Embryophyta</taxon>
        <taxon>Tracheophyta</taxon>
        <taxon>Spermatophyta</taxon>
        <taxon>Magnoliopsida</taxon>
        <taxon>eudicotyledons</taxon>
        <taxon>Gunneridae</taxon>
        <taxon>Pentapetalae</taxon>
        <taxon>asterids</taxon>
        <taxon>Ericales</taxon>
        <taxon>Actinidiaceae</taxon>
        <taxon>Actinidia</taxon>
    </lineage>
</organism>
<gene>
    <name evidence="2" type="ORF">Acr_27g0000220</name>
</gene>
<keyword evidence="3" id="KW-1185">Reference proteome</keyword>
<dbReference type="Proteomes" id="UP000585474">
    <property type="component" value="Unassembled WGS sequence"/>
</dbReference>
<dbReference type="OrthoDB" id="685909at2759"/>